<sequence>MQVLPIAVTTPLMPLDIMTVMGCSVMAAVHRLALSVLARKDMGEKRDMMATFKPNPFSGWSDRSGARASRTM</sequence>
<evidence type="ECO:0000313" key="2">
    <source>
        <dbReference type="EMBL" id="KTT68166.1"/>
    </source>
</evidence>
<dbReference type="AlphaFoldDB" id="A0A147HTG9"/>
<dbReference type="PATRIC" id="fig|33051.3.peg.507"/>
<keyword evidence="1" id="KW-0472">Membrane</keyword>
<keyword evidence="1" id="KW-0812">Transmembrane</keyword>
<accession>A0A147HTG9</accession>
<dbReference type="Proteomes" id="UP000072867">
    <property type="component" value="Unassembled WGS sequence"/>
</dbReference>
<gene>
    <name evidence="2" type="ORF">NS319_15250</name>
</gene>
<comment type="caution">
    <text evidence="2">The sequence shown here is derived from an EMBL/GenBank/DDBJ whole genome shotgun (WGS) entry which is preliminary data.</text>
</comment>
<dbReference type="EMBL" id="LDTD01000122">
    <property type="protein sequence ID" value="KTT68166.1"/>
    <property type="molecule type" value="Genomic_DNA"/>
</dbReference>
<organism evidence="2 3">
    <name type="scientific">Sphingomonas sanguinis</name>
    <dbReference type="NCBI Taxonomy" id="33051"/>
    <lineage>
        <taxon>Bacteria</taxon>
        <taxon>Pseudomonadati</taxon>
        <taxon>Pseudomonadota</taxon>
        <taxon>Alphaproteobacteria</taxon>
        <taxon>Sphingomonadales</taxon>
        <taxon>Sphingomonadaceae</taxon>
        <taxon>Sphingomonas</taxon>
    </lineage>
</organism>
<reference evidence="2 3" key="1">
    <citation type="journal article" date="2016" name="Front. Microbiol.">
        <title>Genomic Resource of Rice Seed Associated Bacteria.</title>
        <authorList>
            <person name="Midha S."/>
            <person name="Bansal K."/>
            <person name="Sharma S."/>
            <person name="Kumar N."/>
            <person name="Patil P.P."/>
            <person name="Chaudhry V."/>
            <person name="Patil P.B."/>
        </authorList>
    </citation>
    <scope>NUCLEOTIDE SEQUENCE [LARGE SCALE GENOMIC DNA]</scope>
    <source>
        <strain evidence="2 3">NS319</strain>
    </source>
</reference>
<protein>
    <submittedName>
        <fullName evidence="2">Uncharacterized protein</fullName>
    </submittedName>
</protein>
<feature type="transmembrane region" description="Helical" evidence="1">
    <location>
        <begin position="17"/>
        <end position="38"/>
    </location>
</feature>
<evidence type="ECO:0000313" key="3">
    <source>
        <dbReference type="Proteomes" id="UP000072867"/>
    </source>
</evidence>
<evidence type="ECO:0000256" key="1">
    <source>
        <dbReference type="SAM" id="Phobius"/>
    </source>
</evidence>
<proteinExistence type="predicted"/>
<name>A0A147HTG9_9SPHN</name>
<keyword evidence="1" id="KW-1133">Transmembrane helix</keyword>